<organism evidence="3 4">
    <name type="scientific">Tenacibaculum maritimum NCIMB 2154</name>
    <dbReference type="NCBI Taxonomy" id="1349785"/>
    <lineage>
        <taxon>Bacteria</taxon>
        <taxon>Pseudomonadati</taxon>
        <taxon>Bacteroidota</taxon>
        <taxon>Flavobacteriia</taxon>
        <taxon>Flavobacteriales</taxon>
        <taxon>Flavobacteriaceae</taxon>
        <taxon>Tenacibaculum</taxon>
    </lineage>
</organism>
<dbReference type="EC" id="5.2.1.8" evidence="3"/>
<dbReference type="PANTHER" id="PTHR47245:SF2">
    <property type="entry name" value="PEPTIDYL-PROLYL CIS-TRANS ISOMERASE HP_0175-RELATED"/>
    <property type="match status" value="1"/>
</dbReference>
<dbReference type="Proteomes" id="UP000231564">
    <property type="component" value="Chromosome MARIT"/>
</dbReference>
<dbReference type="GO" id="GO:0003755">
    <property type="term" value="F:peptidyl-prolyl cis-trans isomerase activity"/>
    <property type="evidence" value="ECO:0007669"/>
    <property type="project" value="UniProtKB-KW"/>
</dbReference>
<feature type="domain" description="PpiC" evidence="2">
    <location>
        <begin position="117"/>
        <end position="219"/>
    </location>
</feature>
<dbReference type="AlphaFoldDB" id="A0A2H1E9B0"/>
<dbReference type="GeneID" id="47722932"/>
<gene>
    <name evidence="3" type="primary">ppiD</name>
    <name evidence="3" type="ORF">MARIT_1409</name>
</gene>
<dbReference type="InterPro" id="IPR050245">
    <property type="entry name" value="PrsA_foldase"/>
</dbReference>
<dbReference type="KEGG" id="tmar:MARIT_1409"/>
<dbReference type="PROSITE" id="PS50198">
    <property type="entry name" value="PPIC_PPIASE_2"/>
    <property type="match status" value="2"/>
</dbReference>
<evidence type="ECO:0000259" key="2">
    <source>
        <dbReference type="PROSITE" id="PS50198"/>
    </source>
</evidence>
<dbReference type="STRING" id="1349785.GCA_000509405_00803"/>
<dbReference type="RefSeq" id="WP_100211112.1">
    <property type="nucleotide sequence ID" value="NZ_CP138495.1"/>
</dbReference>
<dbReference type="InterPro" id="IPR046357">
    <property type="entry name" value="PPIase_dom_sf"/>
</dbReference>
<reference evidence="3 4" key="1">
    <citation type="submission" date="2016-11" db="EMBL/GenBank/DDBJ databases">
        <authorList>
            <person name="Jaros S."/>
            <person name="Januszkiewicz K."/>
            <person name="Wedrychowicz H."/>
        </authorList>
    </citation>
    <scope>NUCLEOTIDE SEQUENCE [LARGE SCALE GENOMIC DNA]</scope>
    <source>
        <strain evidence="3">NCIMB 2154T</strain>
    </source>
</reference>
<sequence length="533" mass="62478">MRFYLFLISLFTISTILGQEEVLFTINETPITIAEFKRVYEKNLDLVQDSKAKDIDGYLELYINFKLKVQEAYKLKLDEAETYKRELESYKKQLMLPYLQDPQKIAELVKEAYYRTKNEVKASHIVLSFPKGMKEKDTLSLYRKIEEVRNRVLKGEAFEKIALEVSDDPSVKRNLGNLGYFSAFKMVYPFETAAFNTEKGALSKPFKTRFGYHILKVHDKKPSEGEVEVAHIFVEDKSIVGKSKLDSVYQELKRGEAFDVLAKKYSQDRKSAVRGGRLAKFGRGTMVEKFERVAYEIPKEGGYSEPFKTKYGWHIIQLIKKYPIASFEELKGDLEEKIKKGNRGKLSDKSLLNKLKKSYKITVNKEALALFEKSDRRTFPKDSMQEILLSINEKRISQEDFSSYIKIRKYKGISVLLKEFVNQEILKYFKENLVHTAPEYRNTLNEYKEGLLLFDLMKSKIWDASAKDTLGLKKYFLAHKPKYAPKKLRQIRGIVMSDYQKYLEEEWVKGLKQKNVINVRRKQLKKLKKEYNQ</sequence>
<dbReference type="OrthoDB" id="14196at2"/>
<protein>
    <submittedName>
        <fullName evidence="3">Peptidylprolyl isomerase</fullName>
        <ecNumber evidence="3">5.2.1.8</ecNumber>
    </submittedName>
</protein>
<evidence type="ECO:0000313" key="4">
    <source>
        <dbReference type="Proteomes" id="UP000231564"/>
    </source>
</evidence>
<keyword evidence="1 3" id="KW-0413">Isomerase</keyword>
<evidence type="ECO:0000256" key="1">
    <source>
        <dbReference type="PROSITE-ProRule" id="PRU00278"/>
    </source>
</evidence>
<evidence type="ECO:0000313" key="3">
    <source>
        <dbReference type="EMBL" id="SFZ82034.1"/>
    </source>
</evidence>
<name>A0A2H1E9B0_9FLAO</name>
<feature type="domain" description="PpiC" evidence="2">
    <location>
        <begin position="224"/>
        <end position="320"/>
    </location>
</feature>
<dbReference type="PANTHER" id="PTHR47245">
    <property type="entry name" value="PEPTIDYLPROLYL ISOMERASE"/>
    <property type="match status" value="1"/>
</dbReference>
<keyword evidence="4" id="KW-1185">Reference proteome</keyword>
<dbReference type="EMBL" id="LT634361">
    <property type="protein sequence ID" value="SFZ82034.1"/>
    <property type="molecule type" value="Genomic_DNA"/>
</dbReference>
<dbReference type="Gene3D" id="3.10.50.40">
    <property type="match status" value="2"/>
</dbReference>
<dbReference type="SUPFAM" id="SSF54534">
    <property type="entry name" value="FKBP-like"/>
    <property type="match status" value="2"/>
</dbReference>
<proteinExistence type="predicted"/>
<accession>A0A2H1E9B0</accession>
<keyword evidence="1" id="KW-0697">Rotamase</keyword>
<dbReference type="InterPro" id="IPR000297">
    <property type="entry name" value="PPIase_PpiC"/>
</dbReference>
<dbReference type="Pfam" id="PF00639">
    <property type="entry name" value="Rotamase"/>
    <property type="match status" value="2"/>
</dbReference>